<dbReference type="Proteomes" id="UP000636709">
    <property type="component" value="Unassembled WGS sequence"/>
</dbReference>
<evidence type="ECO:0000256" key="4">
    <source>
        <dbReference type="PROSITE-ProRule" id="PRU00175"/>
    </source>
</evidence>
<evidence type="ECO:0000313" key="7">
    <source>
        <dbReference type="EMBL" id="KAF8694377.1"/>
    </source>
</evidence>
<dbReference type="GO" id="GO:0008270">
    <property type="term" value="F:zinc ion binding"/>
    <property type="evidence" value="ECO:0007669"/>
    <property type="project" value="UniProtKB-KW"/>
</dbReference>
<evidence type="ECO:0000259" key="6">
    <source>
        <dbReference type="PROSITE" id="PS50089"/>
    </source>
</evidence>
<evidence type="ECO:0000256" key="1">
    <source>
        <dbReference type="ARBA" id="ARBA00022723"/>
    </source>
</evidence>
<dbReference type="PROSITE" id="PS50089">
    <property type="entry name" value="ZF_RING_2"/>
    <property type="match status" value="1"/>
</dbReference>
<dbReference type="OrthoDB" id="1711136at2759"/>
<dbReference type="Pfam" id="PF13920">
    <property type="entry name" value="zf-C3HC4_3"/>
    <property type="match status" value="1"/>
</dbReference>
<evidence type="ECO:0000256" key="5">
    <source>
        <dbReference type="SAM" id="Coils"/>
    </source>
</evidence>
<feature type="coiled-coil region" evidence="5">
    <location>
        <begin position="183"/>
        <end position="210"/>
    </location>
</feature>
<dbReference type="EMBL" id="JACEFO010001907">
    <property type="protein sequence ID" value="KAF8694377.1"/>
    <property type="molecule type" value="Genomic_DNA"/>
</dbReference>
<evidence type="ECO:0000256" key="3">
    <source>
        <dbReference type="ARBA" id="ARBA00022833"/>
    </source>
</evidence>
<organism evidence="7 8">
    <name type="scientific">Digitaria exilis</name>
    <dbReference type="NCBI Taxonomy" id="1010633"/>
    <lineage>
        <taxon>Eukaryota</taxon>
        <taxon>Viridiplantae</taxon>
        <taxon>Streptophyta</taxon>
        <taxon>Embryophyta</taxon>
        <taxon>Tracheophyta</taxon>
        <taxon>Spermatophyta</taxon>
        <taxon>Magnoliopsida</taxon>
        <taxon>Liliopsida</taxon>
        <taxon>Poales</taxon>
        <taxon>Poaceae</taxon>
        <taxon>PACMAD clade</taxon>
        <taxon>Panicoideae</taxon>
        <taxon>Panicodae</taxon>
        <taxon>Paniceae</taxon>
        <taxon>Anthephorinae</taxon>
        <taxon>Digitaria</taxon>
    </lineage>
</organism>
<protein>
    <recommendedName>
        <fullName evidence="6">RING-type domain-containing protein</fullName>
    </recommendedName>
</protein>
<keyword evidence="8" id="KW-1185">Reference proteome</keyword>
<dbReference type="CDD" id="cd16649">
    <property type="entry name" value="mRING-HC-C3HC5_CGRF1-like"/>
    <property type="match status" value="1"/>
</dbReference>
<comment type="caution">
    <text evidence="7">The sequence shown here is derived from an EMBL/GenBank/DDBJ whole genome shotgun (WGS) entry which is preliminary data.</text>
</comment>
<dbReference type="GO" id="GO:0004842">
    <property type="term" value="F:ubiquitin-protein transferase activity"/>
    <property type="evidence" value="ECO:0007669"/>
    <property type="project" value="TreeGrafter"/>
</dbReference>
<gene>
    <name evidence="7" type="ORF">HU200_038302</name>
</gene>
<keyword evidence="5" id="KW-0175">Coiled coil</keyword>
<dbReference type="AlphaFoldDB" id="A0A835BCM8"/>
<dbReference type="InterPro" id="IPR001841">
    <property type="entry name" value="Znf_RING"/>
</dbReference>
<feature type="domain" description="RING-type" evidence="6">
    <location>
        <begin position="310"/>
        <end position="344"/>
    </location>
</feature>
<dbReference type="InterPro" id="IPR013083">
    <property type="entry name" value="Znf_RING/FYVE/PHD"/>
</dbReference>
<sequence length="358" mass="36677">MVVQAQLGGLAGFLPPSGGLPDELWALRDGALMSSAAAMGNKVHQYDVCAAAAAGVASAAQSELTCNGGGGGGVALPSRKRAREDDESERYVASSSAALLPIPGTQNAISPNRAFQSPAMAPSTSGRPDTVASVEDSLVAELCRHGAEIDALVRAEVDRLRAVLEQSHKRQRQAVAFAVARALREKDAELDAARRRAAELEERLRQAAAESQAWCGLARTNEAVASGLRAALDSALLLRSGGDVAGVGVAFPAAHQQEHADEEGFGDSGGPVHDAAAANDAESCFFVEAKGAAAAMAATSSPPAASRWACRACGGCEASVLLLPCRHLCLCKACETRADACPVCFAEKNAAIHVAGAN</sequence>
<reference evidence="7" key="1">
    <citation type="submission" date="2020-07" db="EMBL/GenBank/DDBJ databases">
        <title>Genome sequence and genetic diversity analysis of an under-domesticated orphan crop, white fonio (Digitaria exilis).</title>
        <authorList>
            <person name="Bennetzen J.L."/>
            <person name="Chen S."/>
            <person name="Ma X."/>
            <person name="Wang X."/>
            <person name="Yssel A.E.J."/>
            <person name="Chaluvadi S.R."/>
            <person name="Johnson M."/>
            <person name="Gangashetty P."/>
            <person name="Hamidou F."/>
            <person name="Sanogo M.D."/>
            <person name="Zwaenepoel A."/>
            <person name="Wallace J."/>
            <person name="Van De Peer Y."/>
            <person name="Van Deynze A."/>
        </authorList>
    </citation>
    <scope>NUCLEOTIDE SEQUENCE</scope>
    <source>
        <tissue evidence="7">Leaves</tissue>
    </source>
</reference>
<evidence type="ECO:0000313" key="8">
    <source>
        <dbReference type="Proteomes" id="UP000636709"/>
    </source>
</evidence>
<keyword evidence="1" id="KW-0479">Metal-binding</keyword>
<proteinExistence type="predicted"/>
<dbReference type="PANTHER" id="PTHR42647:SF68">
    <property type="entry name" value="OS11G0542100 PROTEIN"/>
    <property type="match status" value="1"/>
</dbReference>
<accession>A0A835BCM8</accession>
<keyword evidence="2 4" id="KW-0863">Zinc-finger</keyword>
<evidence type="ECO:0000256" key="2">
    <source>
        <dbReference type="ARBA" id="ARBA00022771"/>
    </source>
</evidence>
<name>A0A835BCM8_9POAL</name>
<dbReference type="PANTHER" id="PTHR42647">
    <property type="entry name" value="SBP (S-RIBONUCLEASE BINDING PROTEIN) FAMILY PROTEIN"/>
    <property type="match status" value="1"/>
</dbReference>
<keyword evidence="3" id="KW-0862">Zinc</keyword>
<dbReference type="Gene3D" id="3.30.40.10">
    <property type="entry name" value="Zinc/RING finger domain, C3HC4 (zinc finger)"/>
    <property type="match status" value="1"/>
</dbReference>